<evidence type="ECO:0000313" key="16">
    <source>
        <dbReference type="Proteomes" id="UP000031443"/>
    </source>
</evidence>
<accession>M7BC97</accession>
<dbReference type="InterPro" id="IPR042847">
    <property type="entry name" value="EFC12"/>
</dbReference>
<dbReference type="FunFam" id="1.10.340.30:FF:000051">
    <property type="entry name" value="Methyl-CpG-binding domain protein 4"/>
    <property type="match status" value="1"/>
</dbReference>
<evidence type="ECO:0000256" key="10">
    <source>
        <dbReference type="ARBA" id="ARBA00069821"/>
    </source>
</evidence>
<keyword evidence="16" id="KW-1185">Reference proteome</keyword>
<feature type="compositionally biased region" description="Polar residues" evidence="13">
    <location>
        <begin position="289"/>
        <end position="302"/>
    </location>
</feature>
<evidence type="ECO:0000256" key="12">
    <source>
        <dbReference type="ARBA" id="ARBA00083330"/>
    </source>
</evidence>
<dbReference type="EMBL" id="KB528245">
    <property type="protein sequence ID" value="EMP35581.1"/>
    <property type="molecule type" value="Genomic_DNA"/>
</dbReference>
<dbReference type="SMART" id="SM00391">
    <property type="entry name" value="MBD"/>
    <property type="match status" value="1"/>
</dbReference>
<keyword evidence="6" id="KW-0234">DNA repair</keyword>
<name>M7BC97_CHEMY</name>
<dbReference type="InterPro" id="IPR001739">
    <property type="entry name" value="Methyl_CpG_DNA-bd"/>
</dbReference>
<dbReference type="SUPFAM" id="SSF48150">
    <property type="entry name" value="DNA-glycosylase"/>
    <property type="match status" value="1"/>
</dbReference>
<evidence type="ECO:0000256" key="5">
    <source>
        <dbReference type="ARBA" id="ARBA00023125"/>
    </source>
</evidence>
<keyword evidence="7" id="KW-0539">Nucleus</keyword>
<comment type="subcellular location">
    <subcellularLocation>
        <location evidence="1">Nucleus</location>
    </subcellularLocation>
</comment>
<evidence type="ECO:0000256" key="9">
    <source>
        <dbReference type="ARBA" id="ARBA00062707"/>
    </source>
</evidence>
<keyword evidence="4" id="KW-0378">Hydrolase</keyword>
<dbReference type="GO" id="GO:0016787">
    <property type="term" value="F:hydrolase activity"/>
    <property type="evidence" value="ECO:0007669"/>
    <property type="project" value="UniProtKB-KW"/>
</dbReference>
<evidence type="ECO:0000256" key="6">
    <source>
        <dbReference type="ARBA" id="ARBA00023204"/>
    </source>
</evidence>
<gene>
    <name evidence="15" type="ORF">UY3_07199</name>
</gene>
<dbReference type="Gene3D" id="3.30.890.10">
    <property type="entry name" value="Methyl-cpg-binding Protein 2, Chain A"/>
    <property type="match status" value="1"/>
</dbReference>
<reference evidence="15" key="1">
    <citation type="submission" date="2012-03" db="EMBL/GenBank/DDBJ databases">
        <title>Development and evolution of a turtle-specific body plan assessed by genome-wide analyses.</title>
        <authorList>
            <person name="Zhang G."/>
            <person name="Huang Z."/>
            <person name="Wang Z."/>
        </authorList>
    </citation>
    <scope>NUCLEOTIDE SEQUENCE</scope>
</reference>
<keyword evidence="3" id="KW-0227">DNA damage</keyword>
<feature type="region of interest" description="Disordered" evidence="13">
    <location>
        <begin position="311"/>
        <end position="332"/>
    </location>
</feature>
<evidence type="ECO:0000256" key="2">
    <source>
        <dbReference type="ARBA" id="ARBA00022553"/>
    </source>
</evidence>
<dbReference type="eggNOG" id="KOG4161">
    <property type="taxonomic scope" value="Eukaryota"/>
</dbReference>
<dbReference type="GO" id="GO:0006281">
    <property type="term" value="P:DNA repair"/>
    <property type="evidence" value="ECO:0007669"/>
    <property type="project" value="UniProtKB-KW"/>
</dbReference>
<evidence type="ECO:0000256" key="11">
    <source>
        <dbReference type="ARBA" id="ARBA00076709"/>
    </source>
</evidence>
<dbReference type="CDD" id="cd01396">
    <property type="entry name" value="MeCP2_MBD"/>
    <property type="match status" value="1"/>
</dbReference>
<dbReference type="STRING" id="8469.M7BC97"/>
<dbReference type="GO" id="GO:0003677">
    <property type="term" value="F:DNA binding"/>
    <property type="evidence" value="ECO:0007669"/>
    <property type="project" value="UniProtKB-KW"/>
</dbReference>
<dbReference type="Proteomes" id="UP000031443">
    <property type="component" value="Unassembled WGS sequence"/>
</dbReference>
<dbReference type="AlphaFoldDB" id="M7BC97"/>
<dbReference type="GO" id="GO:0005634">
    <property type="term" value="C:nucleus"/>
    <property type="evidence" value="ECO:0007669"/>
    <property type="project" value="UniProtKB-SubCell"/>
</dbReference>
<evidence type="ECO:0000256" key="3">
    <source>
        <dbReference type="ARBA" id="ARBA00022763"/>
    </source>
</evidence>
<dbReference type="Pfam" id="PF01429">
    <property type="entry name" value="MBD"/>
    <property type="match status" value="1"/>
</dbReference>
<dbReference type="PROSITE" id="PS50982">
    <property type="entry name" value="MBD"/>
    <property type="match status" value="1"/>
</dbReference>
<dbReference type="SUPFAM" id="SSF54171">
    <property type="entry name" value="DNA-binding domain"/>
    <property type="match status" value="1"/>
</dbReference>
<feature type="compositionally biased region" description="Basic and acidic residues" evidence="13">
    <location>
        <begin position="241"/>
        <end position="252"/>
    </location>
</feature>
<dbReference type="InterPro" id="IPR011257">
    <property type="entry name" value="DNA_glycosylase"/>
</dbReference>
<evidence type="ECO:0000256" key="7">
    <source>
        <dbReference type="ARBA" id="ARBA00023242"/>
    </source>
</evidence>
<evidence type="ECO:0000259" key="14">
    <source>
        <dbReference type="PROSITE" id="PS50982"/>
    </source>
</evidence>
<organism evidence="15 16">
    <name type="scientific">Chelonia mydas</name>
    <name type="common">Green sea-turtle</name>
    <name type="synonym">Chelonia agassizi</name>
    <dbReference type="NCBI Taxonomy" id="8469"/>
    <lineage>
        <taxon>Eukaryota</taxon>
        <taxon>Metazoa</taxon>
        <taxon>Chordata</taxon>
        <taxon>Craniata</taxon>
        <taxon>Vertebrata</taxon>
        <taxon>Euteleostomi</taxon>
        <taxon>Archelosauria</taxon>
        <taxon>Testudinata</taxon>
        <taxon>Testudines</taxon>
        <taxon>Cryptodira</taxon>
        <taxon>Durocryptodira</taxon>
        <taxon>Americhelydia</taxon>
        <taxon>Chelonioidea</taxon>
        <taxon>Cheloniidae</taxon>
        <taxon>Chelonia</taxon>
    </lineage>
</organism>
<feature type="region of interest" description="Disordered" evidence="13">
    <location>
        <begin position="231"/>
        <end position="278"/>
    </location>
</feature>
<protein>
    <recommendedName>
        <fullName evidence="10">Methyl-CpG-binding domain protein 4</fullName>
    </recommendedName>
    <alternativeName>
        <fullName evidence="11">Methyl-CpG-binding protein MBD4</fullName>
    </alternativeName>
    <alternativeName>
        <fullName evidence="12">Mismatch-specific DNA N-glycosylase</fullName>
    </alternativeName>
</protein>
<evidence type="ECO:0000256" key="8">
    <source>
        <dbReference type="ARBA" id="ARBA00055831"/>
    </source>
</evidence>
<feature type="region of interest" description="Disordered" evidence="13">
    <location>
        <begin position="664"/>
        <end position="690"/>
    </location>
</feature>
<comment type="subunit">
    <text evidence="9">Interacts with MLH1.</text>
</comment>
<proteinExistence type="predicted"/>
<dbReference type="PANTHER" id="PTHR47225">
    <property type="entry name" value="EF-HAND CALCIUM-BINDING DOMAIN-CONTAINING PROTEIN 12"/>
    <property type="match status" value="1"/>
</dbReference>
<comment type="function">
    <text evidence="8">Mismatch-specific DNA N-glycosylase involved in DNA repair. Has thymine glycosylase activity and is specific for G:T mismatches within methylated and unmethylated CpG sites. Can also remove uracil or 5-fluorouracil in G:U mismatches. Has no lyase activity. Was first identified as methyl-CpG-binding protein.</text>
</comment>
<evidence type="ECO:0000256" key="13">
    <source>
        <dbReference type="SAM" id="MobiDB-lite"/>
    </source>
</evidence>
<evidence type="ECO:0000256" key="1">
    <source>
        <dbReference type="ARBA" id="ARBA00004123"/>
    </source>
</evidence>
<keyword evidence="5" id="KW-0238">DNA-binding</keyword>
<dbReference type="Gene3D" id="1.10.340.30">
    <property type="entry name" value="Hypothetical protein, domain 2"/>
    <property type="match status" value="1"/>
</dbReference>
<sequence>MRERGALCGTVLGIRMRKRRNGDKSNMQIGKKTKKEGKELVTETREYFGLQIEGTETIAENTLQCKEDAAAVSEVASRCLRNVPDGWEKITKQRQSGKTAGKYDFYFISPQGAKLRSKCALVAYFSKNGETVLKPEDFDFTAPVQSKTRSRAKGFGAETVGLRLQNKECNSKAQDLSVQSSKEELKVVELQTSNEQLENISIHLQGREDLVIKDIKPKDCCIKAKEKGAVGRRAQIKKARKGSEKRNSDHSQNKRQRKASCNKQEAEGSQIKKFRRKKDVCVSDRGRIDNQNLNPTDTGKANTLSKDEIMTSESQSEMHLGPVTAVSETESRTMGELGCAEKSSDDVAAMKSDKNIAERQGSSAFANEKDWVNSGNQDFKPGTETDISISQPCDKKSFTSVKMLQAPSPPRRKAFRKWTPPRSPFNLVQETLFHDPWKLLIATIFLNKTSGKMAIPVLWEFLEKYPSPEVARTADWKEMSELLKPLGLYELRAKTIIKFSDEYLTKQWRYPIELHGIGKYGNDSYRIFCVNEWKETLLPKHDLPPQRRVIPLINAPYPQSLITLHNLLHKQKLKMVDLFRKADKDKKRFMRSDFIKVIKGAKVPISDNDLEDVIIFLTSSKRGNFITSDDLVECQNIWLDTMRDQTKQPGEAKTACPQLHTRKALSKTVSRPASAAGKTKETQPLAPSKPGAKLTLLEVPLIHTKPNQRPLSYEEMEEVGKRCRERKRWEKAKVNPIEWLECCRLVRSGNKAIDEHCLPSTMDSEMGEITDQHRRTCYMVYLQCLKLCKEYNIPLTEKVLEKALLYPGDKIIKEGAYVRKIRQPGGPYTTMDGSHHQRRLLLSKQELRNALKGDAKNGCLHVKWSNQSYKSHDNNFWPGHLLDKLRIYLPQIEPNQEHALFSYVRPTPPVYPGIYNPHRSWPISDQGYVTYGNTETQKY</sequence>
<feature type="domain" description="MBD" evidence="14">
    <location>
        <begin position="73"/>
        <end position="145"/>
    </location>
</feature>
<feature type="region of interest" description="Disordered" evidence="13">
    <location>
        <begin position="283"/>
        <end position="302"/>
    </location>
</feature>
<evidence type="ECO:0000313" key="15">
    <source>
        <dbReference type="EMBL" id="EMP35581.1"/>
    </source>
</evidence>
<evidence type="ECO:0000256" key="4">
    <source>
        <dbReference type="ARBA" id="ARBA00022801"/>
    </source>
</evidence>
<keyword evidence="2" id="KW-0597">Phosphoprotein</keyword>
<dbReference type="PANTHER" id="PTHR47225:SF1">
    <property type="entry name" value="EF-HAND CALCIUM-BINDING DOMAIN-CONTAINING PROTEIN 12"/>
    <property type="match status" value="1"/>
</dbReference>
<dbReference type="InterPro" id="IPR016177">
    <property type="entry name" value="DNA-bd_dom_sf"/>
</dbReference>